<dbReference type="EMBL" id="SGJP01000020">
    <property type="protein sequence ID" value="NFA60848.1"/>
    <property type="molecule type" value="Genomic_DNA"/>
</dbReference>
<gene>
    <name evidence="2" type="ORF">EXM42_10740</name>
</gene>
<organism evidence="2 3">
    <name type="scientific">Clostridium botulinum</name>
    <dbReference type="NCBI Taxonomy" id="1491"/>
    <lineage>
        <taxon>Bacteria</taxon>
        <taxon>Bacillati</taxon>
        <taxon>Bacillota</taxon>
        <taxon>Clostridia</taxon>
        <taxon>Eubacteriales</taxon>
        <taxon>Clostridiaceae</taxon>
        <taxon>Clostridium</taxon>
    </lineage>
</organism>
<dbReference type="PANTHER" id="PTHR23079:SF55">
    <property type="entry name" value="RNA-DIRECTED RNA POLYMERASE"/>
    <property type="match status" value="1"/>
</dbReference>
<dbReference type="Proteomes" id="UP000473089">
    <property type="component" value="Unassembled WGS sequence"/>
</dbReference>
<dbReference type="GO" id="GO:0030422">
    <property type="term" value="P:siRNA processing"/>
    <property type="evidence" value="ECO:0007669"/>
    <property type="project" value="TreeGrafter"/>
</dbReference>
<sequence>MEVDRVLKSYKILKVKSDKIKSVNIKNEAGKTKVQYQINTVDWKNGEYESSLIRINESFNAETIRILSKKEYEKDMILENLLLVEFDTKANAKRKSQKGIYLDGQYYIFFNSSPSWIKQQCIMFIKEEGKIKIKTEMLISLTKYKDSQKNNVKLSKEDARYSLGWTGAKRIENTPKFIVVDNPKNIVTEECYYTEEKEASRVYTNGQLTKINYEKEVHEGEQTIKNDLFDGCGVCSFKYAKTIADNLGLKYTPCWFGVRMYGMAVKGVISKFNIHKWFKENGITHIKDIWGNLQSVKNVDMIINGSMAKWHNKFSSMEEYLEKIKEFEQHDKIASIWKQIDGLWIVKHEEKLNTYTRANYQLLGNLALNKKDILDLAEQTKKHYMDIYKNDYEKTMIFLGNINNEDVLDEESEHTLEESLTSKLTTVLATQLKMLDDEYVKESLRRMLQKKIEQIGYGKIYLKGNFKTAIQDPIMFMQYISNIHTKELENEEEKVTIMTDKAGYLNKYEVSVDDGEDGDIRTICRHPLNCFLEIKNVTVRKNKLYNKWLGHMKNCIIFNGKDCLVNICSGEDFDLDMNFVIDDKVIRNSVIEGLPIINVDDGIRKPTEGLFTTKNRVITITNSFGNLIGKLSNYGATNSAFGNASNAEDTREKIKQNMMEQLNNLVKLTHYQMEAIDAPKNSYVPTIPKDLKVRVKPYYMKYIAKHKGYELHEKKQVKMPCALNQLCWDMEHFYNSIKWDFGDEDINRNIANEFIIDYKEMKTTEDIKDLVEKVEDILKGYYKQEQKINTWAKKYKEEIKKDETIENKDSLLKIITEKKKLGLKIKQEETRGSLEELNIKDTILTSIIAYLVYIKHPNRSKNPLWLYAFEGLIKNLQKTNNGYTYSFIRDKNGQVNYLEDRYCKIATPNAYITEGHIKEINEKETSEKGKIINFATRIGKFTDITGEEVAKEITTKEYVLKVIEEDKTKVVGLLDNNGEVIGSIFWDKGLIDEFTHISDWEGYKVKVDVTKINNKSLGVVINSI</sequence>
<feature type="domain" description="RDRP core" evidence="1">
    <location>
        <begin position="89"/>
        <end position="707"/>
    </location>
</feature>
<accession>A0A6M0SZD7</accession>
<dbReference type="InterPro" id="IPR057596">
    <property type="entry name" value="RDRP_core"/>
</dbReference>
<dbReference type="GO" id="GO:0003723">
    <property type="term" value="F:RNA binding"/>
    <property type="evidence" value="ECO:0007669"/>
    <property type="project" value="UniProtKB-KW"/>
</dbReference>
<evidence type="ECO:0000259" key="1">
    <source>
        <dbReference type="Pfam" id="PF05183"/>
    </source>
</evidence>
<name>A0A6M0SZD7_CLOBO</name>
<dbReference type="InterPro" id="IPR007855">
    <property type="entry name" value="RDRP"/>
</dbReference>
<evidence type="ECO:0000313" key="3">
    <source>
        <dbReference type="Proteomes" id="UP000473089"/>
    </source>
</evidence>
<evidence type="ECO:0000313" key="2">
    <source>
        <dbReference type="EMBL" id="NFA60848.1"/>
    </source>
</evidence>
<proteinExistence type="predicted"/>
<reference evidence="2 3" key="1">
    <citation type="submission" date="2019-02" db="EMBL/GenBank/DDBJ databases">
        <title>Genome sequencing of Clostridium botulinum clinical isolates.</title>
        <authorList>
            <person name="Brunt J."/>
            <person name="Van Vliet A.H.M."/>
            <person name="Stringer S.C."/>
            <person name="Grant K.A."/>
            <person name="Carter A.C."/>
            <person name="Peck M.W."/>
        </authorList>
    </citation>
    <scope>NUCLEOTIDE SEQUENCE [LARGE SCALE GENOMIC DNA]</scope>
    <source>
        <strain evidence="2 3">R1125/03</strain>
    </source>
</reference>
<dbReference type="GO" id="GO:0003968">
    <property type="term" value="F:RNA-directed RNA polymerase activity"/>
    <property type="evidence" value="ECO:0007669"/>
    <property type="project" value="InterPro"/>
</dbReference>
<dbReference type="Pfam" id="PF05183">
    <property type="entry name" value="RdRP"/>
    <property type="match status" value="1"/>
</dbReference>
<comment type="caution">
    <text evidence="2">The sequence shown here is derived from an EMBL/GenBank/DDBJ whole genome shotgun (WGS) entry which is preliminary data.</text>
</comment>
<dbReference type="PANTHER" id="PTHR23079">
    <property type="entry name" value="RNA-DEPENDENT RNA POLYMERASE"/>
    <property type="match status" value="1"/>
</dbReference>
<dbReference type="AlphaFoldDB" id="A0A6M0SZD7"/>
<protein>
    <recommendedName>
        <fullName evidence="1">RDRP core domain-containing protein</fullName>
    </recommendedName>
</protein>